<dbReference type="InterPro" id="IPR036412">
    <property type="entry name" value="HAD-like_sf"/>
</dbReference>
<feature type="region of interest" description="Disordered" evidence="11">
    <location>
        <begin position="1"/>
        <end position="41"/>
    </location>
</feature>
<comment type="catalytic activity">
    <reaction evidence="8">
        <text>O-phospho-L-threonyl-[protein] + H2O = L-threonyl-[protein] + phosphate</text>
        <dbReference type="Rhea" id="RHEA:47004"/>
        <dbReference type="Rhea" id="RHEA-COMP:11060"/>
        <dbReference type="Rhea" id="RHEA-COMP:11605"/>
        <dbReference type="ChEBI" id="CHEBI:15377"/>
        <dbReference type="ChEBI" id="CHEBI:30013"/>
        <dbReference type="ChEBI" id="CHEBI:43474"/>
        <dbReference type="ChEBI" id="CHEBI:61977"/>
        <dbReference type="EC" id="3.1.3.16"/>
    </reaction>
</comment>
<feature type="site" description="Transition state stabilizer" evidence="10">
    <location>
        <position position="400"/>
    </location>
</feature>
<dbReference type="EC" id="3.1.3.16" evidence="2"/>
<dbReference type="AlphaFoldDB" id="A0A7I4XTI3"/>
<accession>A0A7I4XTI3</accession>
<feature type="active site" description="Proton donor" evidence="9">
    <location>
        <position position="308"/>
    </location>
</feature>
<dbReference type="InterPro" id="IPR011948">
    <property type="entry name" value="Dullard_phosphatase"/>
</dbReference>
<keyword evidence="3" id="KW-0479">Metal-binding</keyword>
<dbReference type="Pfam" id="PF03031">
    <property type="entry name" value="NIF"/>
    <property type="match status" value="1"/>
</dbReference>
<dbReference type="FunFam" id="3.40.50.1000:FF:000192">
    <property type="entry name" value="CTD small phosphatase-like protein"/>
    <property type="match status" value="1"/>
</dbReference>
<comment type="catalytic activity">
    <reaction evidence="7">
        <text>O-phospho-L-seryl-[protein] + H2O = L-seryl-[protein] + phosphate</text>
        <dbReference type="Rhea" id="RHEA:20629"/>
        <dbReference type="Rhea" id="RHEA-COMP:9863"/>
        <dbReference type="Rhea" id="RHEA-COMP:11604"/>
        <dbReference type="ChEBI" id="CHEBI:15377"/>
        <dbReference type="ChEBI" id="CHEBI:29999"/>
        <dbReference type="ChEBI" id="CHEBI:43474"/>
        <dbReference type="ChEBI" id="CHEBI:83421"/>
        <dbReference type="EC" id="3.1.3.16"/>
    </reaction>
</comment>
<dbReference type="GO" id="GO:0008420">
    <property type="term" value="F:RNA polymerase II CTD heptapeptide repeat phosphatase activity"/>
    <property type="evidence" value="ECO:0007669"/>
    <property type="project" value="InterPro"/>
</dbReference>
<dbReference type="GO" id="GO:0046872">
    <property type="term" value="F:metal ion binding"/>
    <property type="evidence" value="ECO:0007669"/>
    <property type="project" value="UniProtKB-KW"/>
</dbReference>
<dbReference type="PROSITE" id="PS50969">
    <property type="entry name" value="FCP1"/>
    <property type="match status" value="1"/>
</dbReference>
<dbReference type="WBParaSite" id="HCON_00001890-00002">
    <property type="protein sequence ID" value="HCON_00001890-00002"/>
    <property type="gene ID" value="HCON_00001890"/>
</dbReference>
<evidence type="ECO:0000313" key="13">
    <source>
        <dbReference type="Proteomes" id="UP000025227"/>
    </source>
</evidence>
<keyword evidence="4" id="KW-0378">Hydrolase</keyword>
<dbReference type="OrthoDB" id="277011at2759"/>
<dbReference type="SUPFAM" id="SSF56784">
    <property type="entry name" value="HAD-like"/>
    <property type="match status" value="1"/>
</dbReference>
<name>A0A7I4XTI3_HAECO</name>
<evidence type="ECO:0000259" key="12">
    <source>
        <dbReference type="PROSITE" id="PS50969"/>
    </source>
</evidence>
<dbReference type="SMART" id="SM00577">
    <property type="entry name" value="CPDc"/>
    <property type="match status" value="1"/>
</dbReference>
<keyword evidence="13" id="KW-1185">Reference proteome</keyword>
<dbReference type="SFLD" id="SFLDG01124">
    <property type="entry name" value="C0.1:_RNA_Pol_CTD_Phosphatase"/>
    <property type="match status" value="1"/>
</dbReference>
<evidence type="ECO:0000313" key="14">
    <source>
        <dbReference type="WBParaSite" id="HCON_00001890-00002"/>
    </source>
</evidence>
<organism evidence="13 14">
    <name type="scientific">Haemonchus contortus</name>
    <name type="common">Barber pole worm</name>
    <dbReference type="NCBI Taxonomy" id="6289"/>
    <lineage>
        <taxon>Eukaryota</taxon>
        <taxon>Metazoa</taxon>
        <taxon>Ecdysozoa</taxon>
        <taxon>Nematoda</taxon>
        <taxon>Chromadorea</taxon>
        <taxon>Rhabditida</taxon>
        <taxon>Rhabditina</taxon>
        <taxon>Rhabditomorpha</taxon>
        <taxon>Strongyloidea</taxon>
        <taxon>Trichostrongylidae</taxon>
        <taxon>Haemonchus</taxon>
    </lineage>
</organism>
<dbReference type="InterPro" id="IPR004274">
    <property type="entry name" value="FCP1_dom"/>
</dbReference>
<sequence>MTFAVETMDSRRRYATMNGTKHNPPPPSSTQYRQPLGPKNSLDYWQKAKDQQGVTYYWNPSANPFYGMDTIYAQQKPRTPQRPAPFPLSIPPPQPAQIKPRNVPTTISSSIPIYHNVPTTSPVTTTTAAPMTVASQALLRLKEDPGRPIGVGIANGHLNQQRTEVGYGPKRAQPLIWSVQTDPLRELRPTATRSYPSVSPACGEKRPARQKPRWGRLVQSLCCCVAPQAEIEKPSVPRNPSLLITQVQKNGTTNGNSIADATTTNDDFRAVVTASPTILSDSVSGEKFLLPPVRPTDANKKCLIIDLDETLVHSSFKPVKNPDFVIPVEIDGIVHQVYVLKRPYVDEFLARIGDRYECVLFTASLAKYADPVADLLDKRGVFRSRLFREACVYHKGNYVKDLARLGRDLSKVLIIDNSPASYSFHPENAIPVPTWWDDPSDVELLDILPLLERLEKAESIYEVLKHEDAPSEPLLERTQ</sequence>
<evidence type="ECO:0000256" key="1">
    <source>
        <dbReference type="ARBA" id="ARBA00001946"/>
    </source>
</evidence>
<dbReference type="Gene3D" id="3.40.50.1000">
    <property type="entry name" value="HAD superfamily/HAD-like"/>
    <property type="match status" value="1"/>
</dbReference>
<evidence type="ECO:0000256" key="6">
    <source>
        <dbReference type="ARBA" id="ARBA00022912"/>
    </source>
</evidence>
<evidence type="ECO:0000256" key="3">
    <source>
        <dbReference type="ARBA" id="ARBA00022723"/>
    </source>
</evidence>
<comment type="cofactor">
    <cofactor evidence="1">
        <name>Mg(2+)</name>
        <dbReference type="ChEBI" id="CHEBI:18420"/>
    </cofactor>
</comment>
<protein>
    <recommendedName>
        <fullName evidence="2">protein-serine/threonine phosphatase</fullName>
        <ecNumber evidence="2">3.1.3.16</ecNumber>
    </recommendedName>
</protein>
<evidence type="ECO:0000256" key="4">
    <source>
        <dbReference type="ARBA" id="ARBA00022801"/>
    </source>
</evidence>
<dbReference type="InterPro" id="IPR050365">
    <property type="entry name" value="TIM50"/>
</dbReference>
<dbReference type="NCBIfam" id="TIGR02251">
    <property type="entry name" value="HIF-SF_euk"/>
    <property type="match status" value="1"/>
</dbReference>
<feature type="domain" description="FCP1 homology" evidence="12">
    <location>
        <begin position="296"/>
        <end position="454"/>
    </location>
</feature>
<evidence type="ECO:0000256" key="8">
    <source>
        <dbReference type="ARBA" id="ARBA00048336"/>
    </source>
</evidence>
<dbReference type="Proteomes" id="UP000025227">
    <property type="component" value="Unplaced"/>
</dbReference>
<proteinExistence type="predicted"/>
<feature type="site" description="Transition state stabilizer" evidence="10">
    <location>
        <position position="362"/>
    </location>
</feature>
<evidence type="ECO:0000256" key="10">
    <source>
        <dbReference type="PIRSR" id="PIRSR640078-3"/>
    </source>
</evidence>
<evidence type="ECO:0000256" key="5">
    <source>
        <dbReference type="ARBA" id="ARBA00022842"/>
    </source>
</evidence>
<dbReference type="PANTHER" id="PTHR12210">
    <property type="entry name" value="DULLARD PROTEIN PHOSPHATASE"/>
    <property type="match status" value="1"/>
</dbReference>
<keyword evidence="6" id="KW-0904">Protein phosphatase</keyword>
<dbReference type="SFLD" id="SFLDS00003">
    <property type="entry name" value="Haloacid_Dehalogenase"/>
    <property type="match status" value="1"/>
</dbReference>
<reference evidence="14" key="1">
    <citation type="submission" date="2020-12" db="UniProtKB">
        <authorList>
            <consortium name="WormBaseParasite"/>
        </authorList>
    </citation>
    <scope>IDENTIFICATION</scope>
    <source>
        <strain evidence="14">MHco3</strain>
    </source>
</reference>
<evidence type="ECO:0000256" key="11">
    <source>
        <dbReference type="SAM" id="MobiDB-lite"/>
    </source>
</evidence>
<feature type="active site" description="4-aspartylphosphate intermediate" evidence="9">
    <location>
        <position position="306"/>
    </location>
</feature>
<keyword evidence="5" id="KW-0460">Magnesium</keyword>
<evidence type="ECO:0000256" key="9">
    <source>
        <dbReference type="PIRSR" id="PIRSR640078-1"/>
    </source>
</evidence>
<feature type="compositionally biased region" description="Pro residues" evidence="11">
    <location>
        <begin position="80"/>
        <end position="95"/>
    </location>
</feature>
<dbReference type="InterPro" id="IPR040078">
    <property type="entry name" value="RNA_Pol_CTD_Phosphatase"/>
</dbReference>
<dbReference type="CDD" id="cd07521">
    <property type="entry name" value="HAD_FCP1-like"/>
    <property type="match status" value="1"/>
</dbReference>
<evidence type="ECO:0000256" key="7">
    <source>
        <dbReference type="ARBA" id="ARBA00047761"/>
    </source>
</evidence>
<evidence type="ECO:0000256" key="2">
    <source>
        <dbReference type="ARBA" id="ARBA00013081"/>
    </source>
</evidence>
<feature type="region of interest" description="Disordered" evidence="11">
    <location>
        <begin position="76"/>
        <end position="102"/>
    </location>
</feature>
<dbReference type="InterPro" id="IPR023214">
    <property type="entry name" value="HAD_sf"/>
</dbReference>